<reference evidence="1 2" key="1">
    <citation type="journal article" date="2018" name="Biotechnol. Biofuels">
        <title>Integrative visual omics of the white-rot fungus Polyporus brumalis exposes the biotechnological potential of its oxidative enzymes for delignifying raw plant biomass.</title>
        <authorList>
            <person name="Miyauchi S."/>
            <person name="Rancon A."/>
            <person name="Drula E."/>
            <person name="Hage H."/>
            <person name="Chaduli D."/>
            <person name="Favel A."/>
            <person name="Grisel S."/>
            <person name="Henrissat B."/>
            <person name="Herpoel-Gimbert I."/>
            <person name="Ruiz-Duenas F.J."/>
            <person name="Chevret D."/>
            <person name="Hainaut M."/>
            <person name="Lin J."/>
            <person name="Wang M."/>
            <person name="Pangilinan J."/>
            <person name="Lipzen A."/>
            <person name="Lesage-Meessen L."/>
            <person name="Navarro D."/>
            <person name="Riley R."/>
            <person name="Grigoriev I.V."/>
            <person name="Zhou S."/>
            <person name="Raouche S."/>
            <person name="Rosso M.N."/>
        </authorList>
    </citation>
    <scope>NUCLEOTIDE SEQUENCE [LARGE SCALE GENOMIC DNA]</scope>
    <source>
        <strain evidence="1 2">BRFM 1820</strain>
    </source>
</reference>
<evidence type="ECO:0000313" key="1">
    <source>
        <dbReference type="EMBL" id="RDX55637.1"/>
    </source>
</evidence>
<gene>
    <name evidence="1" type="ORF">OH76DRAFT_1312600</name>
</gene>
<sequence>ERADYYDVVIQPESPLYVGAEVKILLLSQTRFHSPELPTNPTQYDAYDITVEGRISRVVTSAMDIMTLVLTNKYLTNPIRYAYITIPNIHGVTVLIDA</sequence>
<proteinExistence type="predicted"/>
<dbReference type="OrthoDB" id="2756971at2759"/>
<dbReference type="Proteomes" id="UP000256964">
    <property type="component" value="Unassembled WGS sequence"/>
</dbReference>
<dbReference type="AlphaFoldDB" id="A0A371DSW0"/>
<accession>A0A371DSW0</accession>
<protein>
    <submittedName>
        <fullName evidence="1">Uncharacterized protein</fullName>
    </submittedName>
</protein>
<evidence type="ECO:0000313" key="2">
    <source>
        <dbReference type="Proteomes" id="UP000256964"/>
    </source>
</evidence>
<feature type="non-terminal residue" evidence="1">
    <location>
        <position position="1"/>
    </location>
</feature>
<keyword evidence="2" id="KW-1185">Reference proteome</keyword>
<name>A0A371DSW0_9APHY</name>
<organism evidence="1 2">
    <name type="scientific">Lentinus brumalis</name>
    <dbReference type="NCBI Taxonomy" id="2498619"/>
    <lineage>
        <taxon>Eukaryota</taxon>
        <taxon>Fungi</taxon>
        <taxon>Dikarya</taxon>
        <taxon>Basidiomycota</taxon>
        <taxon>Agaricomycotina</taxon>
        <taxon>Agaricomycetes</taxon>
        <taxon>Polyporales</taxon>
        <taxon>Polyporaceae</taxon>
        <taxon>Lentinus</taxon>
    </lineage>
</organism>
<dbReference type="EMBL" id="KZ857382">
    <property type="protein sequence ID" value="RDX55637.1"/>
    <property type="molecule type" value="Genomic_DNA"/>
</dbReference>
<feature type="non-terminal residue" evidence="1">
    <location>
        <position position="98"/>
    </location>
</feature>